<reference evidence="1 2" key="1">
    <citation type="submission" date="2018-03" db="EMBL/GenBank/DDBJ databases">
        <title>The draft genome of Mesorhizobium sp. 6GN-30.</title>
        <authorList>
            <person name="Liu L."/>
            <person name="Li L."/>
            <person name="Wang T."/>
            <person name="Zhang X."/>
            <person name="Liang L."/>
        </authorList>
    </citation>
    <scope>NUCLEOTIDE SEQUENCE [LARGE SCALE GENOMIC DNA]</scope>
    <source>
        <strain evidence="1 2">6GN30</strain>
    </source>
</reference>
<evidence type="ECO:0000313" key="1">
    <source>
        <dbReference type="EMBL" id="PSJ51690.1"/>
    </source>
</evidence>
<keyword evidence="2" id="KW-1185">Reference proteome</keyword>
<dbReference type="AlphaFoldDB" id="A0A2P7RNB4"/>
<organism evidence="1 2">
    <name type="scientific">Kumtagia ephedrae</name>
    <dbReference type="NCBI Taxonomy" id="2116701"/>
    <lineage>
        <taxon>Bacteria</taxon>
        <taxon>Pseudomonadati</taxon>
        <taxon>Pseudomonadota</taxon>
        <taxon>Alphaproteobacteria</taxon>
        <taxon>Hyphomicrobiales</taxon>
        <taxon>Phyllobacteriaceae</taxon>
        <taxon>Kumtagia</taxon>
    </lineage>
</organism>
<name>A0A2P7RNB4_9HYPH</name>
<dbReference type="OrthoDB" id="9871034at2"/>
<sequence>MKRKSKRQQQAAFEATPLITPERLRALPQEIFNLAACPPWVGSVFLFSTNPDDEEDTSSMQAIIPVGGVNPVVVKMSTLAAAVLFELSRSGHSFAANSNHGTPPKVYLKMSFRGAAHLNVNARRILFGAVAGEATKALWQEHDLDPENTYVEPDPHPRNDSRAVALEEVERLVARRQADGTWPEAHSAKAYLANLGLLFRLLDESAGLYDDDLRQLFDWLDEDDAEPENDN</sequence>
<protein>
    <submittedName>
        <fullName evidence="1">Uncharacterized protein</fullName>
    </submittedName>
</protein>
<dbReference type="EMBL" id="PXYK01000041">
    <property type="protein sequence ID" value="PSJ51690.1"/>
    <property type="molecule type" value="Genomic_DNA"/>
</dbReference>
<accession>A0A2P7RNB4</accession>
<gene>
    <name evidence="1" type="ORF">C7I84_27230</name>
</gene>
<comment type="caution">
    <text evidence="1">The sequence shown here is derived from an EMBL/GenBank/DDBJ whole genome shotgun (WGS) entry which is preliminary data.</text>
</comment>
<dbReference type="Proteomes" id="UP000241229">
    <property type="component" value="Unassembled WGS sequence"/>
</dbReference>
<dbReference type="RefSeq" id="WP_106775358.1">
    <property type="nucleotide sequence ID" value="NZ_PXYK01000041.1"/>
</dbReference>
<evidence type="ECO:0000313" key="2">
    <source>
        <dbReference type="Proteomes" id="UP000241229"/>
    </source>
</evidence>
<proteinExistence type="predicted"/>